<feature type="transmembrane region" description="Helical" evidence="1">
    <location>
        <begin position="162"/>
        <end position="181"/>
    </location>
</feature>
<keyword evidence="3" id="KW-1185">Reference proteome</keyword>
<keyword evidence="1" id="KW-0812">Transmembrane</keyword>
<dbReference type="PIRSF" id="PIRSF038959">
    <property type="entry name" value="SdpI"/>
    <property type="match status" value="1"/>
</dbReference>
<accession>A0A7Y6Q8N7</accession>
<comment type="caution">
    <text evidence="2">The sequence shown here is derived from an EMBL/GenBank/DDBJ whole genome shotgun (WGS) entry which is preliminary data.</text>
</comment>
<gene>
    <name evidence="2" type="ORF">HT585_19955</name>
</gene>
<dbReference type="PANTHER" id="PTHR37810:SF5">
    <property type="entry name" value="IMMUNITY PROTEIN SDPI"/>
    <property type="match status" value="1"/>
</dbReference>
<dbReference type="AlphaFoldDB" id="A0A7Y6Q8N7"/>
<feature type="transmembrane region" description="Helical" evidence="1">
    <location>
        <begin position="53"/>
        <end position="71"/>
    </location>
</feature>
<dbReference type="Proteomes" id="UP000520198">
    <property type="component" value="Unassembled WGS sequence"/>
</dbReference>
<name>A0A7Y6Q8N7_9HYPH</name>
<feature type="transmembrane region" description="Helical" evidence="1">
    <location>
        <begin position="114"/>
        <end position="133"/>
    </location>
</feature>
<proteinExistence type="predicted"/>
<dbReference type="GO" id="GO:0009636">
    <property type="term" value="P:response to toxic substance"/>
    <property type="evidence" value="ECO:0007669"/>
    <property type="project" value="TreeGrafter"/>
</dbReference>
<organism evidence="2 3">
    <name type="scientific">Ensifer oleiphilus</name>
    <dbReference type="NCBI Taxonomy" id="2742698"/>
    <lineage>
        <taxon>Bacteria</taxon>
        <taxon>Pseudomonadati</taxon>
        <taxon>Pseudomonadota</taxon>
        <taxon>Alphaproteobacteria</taxon>
        <taxon>Hyphomicrobiales</taxon>
        <taxon>Rhizobiaceae</taxon>
        <taxon>Sinorhizobium/Ensifer group</taxon>
        <taxon>Ensifer</taxon>
    </lineage>
</organism>
<evidence type="ECO:0000313" key="2">
    <source>
        <dbReference type="EMBL" id="NVD41153.1"/>
    </source>
</evidence>
<dbReference type="Pfam" id="PF13630">
    <property type="entry name" value="SdpI"/>
    <property type="match status" value="1"/>
</dbReference>
<evidence type="ECO:0000256" key="1">
    <source>
        <dbReference type="SAM" id="Phobius"/>
    </source>
</evidence>
<sequence>MTSVLRAPLLLPLAAALVATTLSGYLMIPSATELPIHWGIDGKPDAFWPRDRALLTAPLGATVVLVLMAFADRFAPGRQAGRHLVVAASIGILALFVAIQTVIVLIGLGFDVSMVNVIAFAMGLLSVVIGNVMPKSQPNGFAGLRLPWTLADPANWAATHRLTGKLMMAAGILLMLAALALNAGPLLAVVTIAAFMLPFAVGSLYSYIFSRRQGQPSRR</sequence>
<dbReference type="EMBL" id="JABWDU010000005">
    <property type="protein sequence ID" value="NVD41153.1"/>
    <property type="molecule type" value="Genomic_DNA"/>
</dbReference>
<reference evidence="2 3" key="1">
    <citation type="submission" date="2020-06" db="EMBL/GenBank/DDBJ databases">
        <authorList>
            <person name="Grouzdev D.S."/>
        </authorList>
    </citation>
    <scope>NUCLEOTIDE SEQUENCE [LARGE SCALE GENOMIC DNA]</scope>
    <source>
        <strain evidence="2 3">HO-A22</strain>
    </source>
</reference>
<feature type="transmembrane region" description="Helical" evidence="1">
    <location>
        <begin position="83"/>
        <end position="108"/>
    </location>
</feature>
<evidence type="ECO:0000313" key="3">
    <source>
        <dbReference type="Proteomes" id="UP000520198"/>
    </source>
</evidence>
<feature type="transmembrane region" description="Helical" evidence="1">
    <location>
        <begin position="187"/>
        <end position="209"/>
    </location>
</feature>
<dbReference type="InterPro" id="IPR026272">
    <property type="entry name" value="SdpI"/>
</dbReference>
<dbReference type="InterPro" id="IPR025962">
    <property type="entry name" value="SdpI/YhfL"/>
</dbReference>
<dbReference type="PANTHER" id="PTHR37810">
    <property type="entry name" value="IMMUNITY PROTEIN SDPI"/>
    <property type="match status" value="1"/>
</dbReference>
<dbReference type="RefSeq" id="WP_176354610.1">
    <property type="nucleotide sequence ID" value="NZ_JABWDU010000005.1"/>
</dbReference>
<keyword evidence="1" id="KW-1133">Transmembrane helix</keyword>
<keyword evidence="1" id="KW-0472">Membrane</keyword>
<protein>
    <submittedName>
        <fullName evidence="2">SdpI family protein</fullName>
    </submittedName>
</protein>